<dbReference type="InterPro" id="IPR023398">
    <property type="entry name" value="TIF_eIF4e-like"/>
</dbReference>
<dbReference type="InterPro" id="IPR001040">
    <property type="entry name" value="TIF_eIF_4E"/>
</dbReference>
<comment type="similarity">
    <text evidence="1">Belongs to the eukaryotic initiation factor 4E family.</text>
</comment>
<dbReference type="OrthoDB" id="590761at2759"/>
<evidence type="ECO:0000256" key="2">
    <source>
        <dbReference type="SAM" id="MobiDB-lite"/>
    </source>
</evidence>
<keyword evidence="1 3" id="KW-0396">Initiation factor</keyword>
<comment type="caution">
    <text evidence="3">The sequence shown here is derived from an EMBL/GenBank/DDBJ whole genome shotgun (WGS) entry which is preliminary data.</text>
</comment>
<protein>
    <submittedName>
        <fullName evidence="3">Putative eukaryotic initiation factor 4E</fullName>
    </submittedName>
</protein>
<sequence length="229" mass="25316">MADAGAAAADKEGEKPAADAAAGTVAAAPAAPQHKLQTSWCFWYDKKHKKGGTGDYNEYKANLHKVHTFSTVEDFWRLYTHIKRPSALENNINMYFFRDAPNSSPSWESFPNGGCWILKIKKRAHSGTSVLGKMWQDLVFAAIGECFEEPTVVGVGMAVRSKEDLLSVWNSDNSGNDAVRFAIGEKLKAILDLEPSTMIEYKHFASSMEDMSTYRHAKPYVFAAAQAVN</sequence>
<keyword evidence="1" id="KW-0694">RNA-binding</keyword>
<proteinExistence type="inferred from homology"/>
<organism evidence="3 4">
    <name type="scientific">Tribonema minus</name>
    <dbReference type="NCBI Taxonomy" id="303371"/>
    <lineage>
        <taxon>Eukaryota</taxon>
        <taxon>Sar</taxon>
        <taxon>Stramenopiles</taxon>
        <taxon>Ochrophyta</taxon>
        <taxon>PX clade</taxon>
        <taxon>Xanthophyceae</taxon>
        <taxon>Tribonematales</taxon>
        <taxon>Tribonemataceae</taxon>
        <taxon>Tribonema</taxon>
    </lineage>
</organism>
<dbReference type="AlphaFoldDB" id="A0A836CBD6"/>
<keyword evidence="1" id="KW-0648">Protein biosynthesis</keyword>
<dbReference type="SUPFAM" id="SSF55418">
    <property type="entry name" value="eIF4e-like"/>
    <property type="match status" value="1"/>
</dbReference>
<evidence type="ECO:0000256" key="1">
    <source>
        <dbReference type="RuleBase" id="RU004374"/>
    </source>
</evidence>
<dbReference type="EMBL" id="JAFCMP010000479">
    <property type="protein sequence ID" value="KAG5179292.1"/>
    <property type="molecule type" value="Genomic_DNA"/>
</dbReference>
<evidence type="ECO:0000313" key="4">
    <source>
        <dbReference type="Proteomes" id="UP000664859"/>
    </source>
</evidence>
<dbReference type="PANTHER" id="PTHR11960">
    <property type="entry name" value="EUKARYOTIC TRANSLATION INITIATION FACTOR 4E RELATED"/>
    <property type="match status" value="1"/>
</dbReference>
<dbReference type="Gene3D" id="3.30.760.10">
    <property type="entry name" value="RNA Cap, Translation Initiation Factor Eif4e"/>
    <property type="match status" value="1"/>
</dbReference>
<gene>
    <name evidence="3" type="ORF">JKP88DRAFT_201100</name>
</gene>
<name>A0A836CBD6_9STRA</name>
<dbReference type="Proteomes" id="UP000664859">
    <property type="component" value="Unassembled WGS sequence"/>
</dbReference>
<keyword evidence="4" id="KW-1185">Reference proteome</keyword>
<dbReference type="GO" id="GO:0003743">
    <property type="term" value="F:translation initiation factor activity"/>
    <property type="evidence" value="ECO:0007669"/>
    <property type="project" value="UniProtKB-KW"/>
</dbReference>
<accession>A0A836CBD6</accession>
<feature type="region of interest" description="Disordered" evidence="2">
    <location>
        <begin position="1"/>
        <end position="21"/>
    </location>
</feature>
<dbReference type="PANTHER" id="PTHR11960:SF18">
    <property type="entry name" value="EUKARYOTIC TRANSLATION INITIATION FACTOR 4E HOMOLOGOUS PROTEIN, ISOFORM B"/>
    <property type="match status" value="1"/>
</dbReference>
<dbReference type="Pfam" id="PF01652">
    <property type="entry name" value="IF4E"/>
    <property type="match status" value="1"/>
</dbReference>
<dbReference type="GO" id="GO:0000340">
    <property type="term" value="F:RNA 7-methylguanosine cap binding"/>
    <property type="evidence" value="ECO:0007669"/>
    <property type="project" value="TreeGrafter"/>
</dbReference>
<evidence type="ECO:0000313" key="3">
    <source>
        <dbReference type="EMBL" id="KAG5179292.1"/>
    </source>
</evidence>
<reference evidence="3" key="1">
    <citation type="submission" date="2021-02" db="EMBL/GenBank/DDBJ databases">
        <title>First Annotated Genome of the Yellow-green Alga Tribonema minus.</title>
        <authorList>
            <person name="Mahan K.M."/>
        </authorList>
    </citation>
    <scope>NUCLEOTIDE SEQUENCE</scope>
    <source>
        <strain evidence="3">UTEX B ZZ1240</strain>
    </source>
</reference>
<dbReference type="GO" id="GO:0016281">
    <property type="term" value="C:eukaryotic translation initiation factor 4F complex"/>
    <property type="evidence" value="ECO:0007669"/>
    <property type="project" value="TreeGrafter"/>
</dbReference>